<feature type="transmembrane region" description="Helical" evidence="8">
    <location>
        <begin position="306"/>
        <end position="326"/>
    </location>
</feature>
<comment type="similarity">
    <text evidence="2 8">Belongs to the NiCoT transporter (TC 2.A.52) family.</text>
</comment>
<comment type="caution">
    <text evidence="9">The sequence shown here is derived from an EMBL/GenBank/DDBJ whole genome shotgun (WGS) entry which is preliminary data.</text>
</comment>
<evidence type="ECO:0000256" key="7">
    <source>
        <dbReference type="ARBA" id="ARBA00023136"/>
    </source>
</evidence>
<feature type="transmembrane region" description="Helical" evidence="8">
    <location>
        <begin position="186"/>
        <end position="210"/>
    </location>
</feature>
<dbReference type="InterPro" id="IPR011541">
    <property type="entry name" value="Ni/Co_transpt_high_affinity"/>
</dbReference>
<keyword evidence="6 8" id="KW-1133">Transmembrane helix</keyword>
<keyword evidence="10" id="KW-1185">Reference proteome</keyword>
<feature type="transmembrane region" description="Helical" evidence="8">
    <location>
        <begin position="216"/>
        <end position="239"/>
    </location>
</feature>
<keyword evidence="4" id="KW-0533">Nickel</keyword>
<evidence type="ECO:0000256" key="1">
    <source>
        <dbReference type="ARBA" id="ARBA00004127"/>
    </source>
</evidence>
<evidence type="ECO:0000256" key="3">
    <source>
        <dbReference type="ARBA" id="ARBA00022448"/>
    </source>
</evidence>
<dbReference type="RefSeq" id="WP_341612270.1">
    <property type="nucleotide sequence ID" value="NZ_JBBWSC010000012.1"/>
</dbReference>
<keyword evidence="7 8" id="KW-0472">Membrane</keyword>
<protein>
    <recommendedName>
        <fullName evidence="8">Nickel/cobalt efflux system</fullName>
    </recommendedName>
</protein>
<organism evidence="9 10">
    <name type="scientific">Staphylococcus debuckii</name>
    <dbReference type="NCBI Taxonomy" id="2044912"/>
    <lineage>
        <taxon>Bacteria</taxon>
        <taxon>Bacillati</taxon>
        <taxon>Bacillota</taxon>
        <taxon>Bacilli</taxon>
        <taxon>Bacillales</taxon>
        <taxon>Staphylococcaceae</taxon>
        <taxon>Staphylococcus</taxon>
    </lineage>
</organism>
<evidence type="ECO:0000256" key="8">
    <source>
        <dbReference type="RuleBase" id="RU362101"/>
    </source>
</evidence>
<dbReference type="PANTHER" id="PTHR31611:SF0">
    <property type="entry name" value="HIGH-AFFINITY NICKEL TRANSPORT PROTEIN NIC1"/>
    <property type="match status" value="1"/>
</dbReference>
<dbReference type="Pfam" id="PF03824">
    <property type="entry name" value="NicO"/>
    <property type="match status" value="1"/>
</dbReference>
<reference evidence="9 10" key="1">
    <citation type="submission" date="2024-04" db="EMBL/GenBank/DDBJ databases">
        <title>Staphylococcus debuckii a clinical isolate.</title>
        <authorList>
            <person name="Magnan C."/>
            <person name="Plumet L."/>
            <person name="Morsli M."/>
            <person name="Molle V."/>
            <person name="Lavigne J.-P."/>
        </authorList>
    </citation>
    <scope>NUCLEOTIDE SEQUENCE [LARGE SCALE GENOMIC DNA]</scope>
    <source>
        <strain evidence="9 10">NSD001</strain>
    </source>
</reference>
<dbReference type="EMBL" id="JBBWSC010000012">
    <property type="protein sequence ID" value="MEL0539059.1"/>
    <property type="molecule type" value="Genomic_DNA"/>
</dbReference>
<keyword evidence="3 8" id="KW-0813">Transport</keyword>
<sequence>MNTKFSQWSWLPYVSIVCLLHIIGFVCLWIAAKDAHILLGMGLLAYTLGLRHAFDADHIAAIDNTVRKLLQQRKDPAGVGFYFSIGHSTVVFIMAVLLGISVHWAKSQLPHFQEIGGTIGTIVSGVFLLLIGILNLIILVSLVKLFTKLKEQKVSHQELDQLLDSRGFFTRFIGPYFKLINQSWHVLPLGFLFGLGFDTASEIALLVLSSGASQHAISFIGIISLPILFAAGMSLLDTLDGILMKSAYNWAFLNPVRKIYYNITITAVSVIAALIIGMIELLQIMGDKFHFQGAFWQLVQSMKFDYIGYILVAVFILTWFISTLIWKLNHFDEKSSS</sequence>
<feature type="transmembrane region" description="Helical" evidence="8">
    <location>
        <begin position="259"/>
        <end position="286"/>
    </location>
</feature>
<gene>
    <name evidence="9" type="ORF">AADA34_10080</name>
</gene>
<dbReference type="PANTHER" id="PTHR31611">
    <property type="entry name" value="HIGH-AFFINITY NICKEL TRANSPORT PROTEIN NIC1"/>
    <property type="match status" value="1"/>
</dbReference>
<keyword evidence="5 8" id="KW-0812">Transmembrane</keyword>
<evidence type="ECO:0000256" key="4">
    <source>
        <dbReference type="ARBA" id="ARBA00022596"/>
    </source>
</evidence>
<comment type="subcellular location">
    <subcellularLocation>
        <location evidence="8">Cell membrane</location>
        <topology evidence="8">Multi-pass membrane protein</topology>
    </subcellularLocation>
    <subcellularLocation>
        <location evidence="1">Endomembrane system</location>
        <topology evidence="1">Multi-pass membrane protein</topology>
    </subcellularLocation>
</comment>
<proteinExistence type="inferred from homology"/>
<evidence type="ECO:0000256" key="6">
    <source>
        <dbReference type="ARBA" id="ARBA00022989"/>
    </source>
</evidence>
<dbReference type="Proteomes" id="UP001380601">
    <property type="component" value="Unassembled WGS sequence"/>
</dbReference>
<evidence type="ECO:0000256" key="5">
    <source>
        <dbReference type="ARBA" id="ARBA00022692"/>
    </source>
</evidence>
<evidence type="ECO:0000313" key="10">
    <source>
        <dbReference type="Proteomes" id="UP001380601"/>
    </source>
</evidence>
<dbReference type="NCBIfam" id="TIGR00802">
    <property type="entry name" value="nico"/>
    <property type="match status" value="1"/>
</dbReference>
<accession>A0ABU9F038</accession>
<dbReference type="InterPro" id="IPR004688">
    <property type="entry name" value="Ni/Co_transpt"/>
</dbReference>
<feature type="transmembrane region" description="Helical" evidence="8">
    <location>
        <begin position="122"/>
        <end position="143"/>
    </location>
</feature>
<evidence type="ECO:0000313" key="9">
    <source>
        <dbReference type="EMBL" id="MEL0539059.1"/>
    </source>
</evidence>
<feature type="transmembrane region" description="Helical" evidence="8">
    <location>
        <begin position="77"/>
        <end position="102"/>
    </location>
</feature>
<feature type="transmembrane region" description="Helical" evidence="8">
    <location>
        <begin position="12"/>
        <end position="32"/>
    </location>
</feature>
<evidence type="ECO:0000256" key="2">
    <source>
        <dbReference type="ARBA" id="ARBA00010892"/>
    </source>
</evidence>
<name>A0ABU9F038_9STAP</name>